<comment type="similarity">
    <text evidence="2">Belongs to the thioredoxin family. Plant F-type subfamily.</text>
</comment>
<evidence type="ECO:0000313" key="5">
    <source>
        <dbReference type="Proteomes" id="UP000017836"/>
    </source>
</evidence>
<dbReference type="PRINTS" id="PR00421">
    <property type="entry name" value="THIOREDOXIN"/>
</dbReference>
<evidence type="ECO:0000313" key="4">
    <source>
        <dbReference type="EMBL" id="ERM95953.1"/>
    </source>
</evidence>
<evidence type="ECO:0000256" key="1">
    <source>
        <dbReference type="ARBA" id="ARBA00023157"/>
    </source>
</evidence>
<protein>
    <recommendedName>
        <fullName evidence="3">Thioredoxin domain-containing protein</fullName>
    </recommendedName>
</protein>
<dbReference type="GO" id="GO:0016667">
    <property type="term" value="F:oxidoreductase activity, acting on a sulfur group of donors"/>
    <property type="evidence" value="ECO:0007669"/>
    <property type="project" value="UniProtKB-ARBA"/>
</dbReference>
<dbReference type="AlphaFoldDB" id="W1NKA4"/>
<dbReference type="eggNOG" id="KOG0907">
    <property type="taxonomic scope" value="Eukaryota"/>
</dbReference>
<keyword evidence="1" id="KW-1015">Disulfide bond</keyword>
<sequence length="137" mass="15506">MLSSLLWDFDTSHVQILWLLRVTGHVIGIHSARELETKFDAANVLSRLAILYFTAAWCGPCRFIAPVFEELASKYLEVVFLKVDVDELKEVAARWNISSVPTFYFIKNGKELDKVVGADKTELEKKIALHLGKVQSP</sequence>
<dbReference type="InterPro" id="IPR036249">
    <property type="entry name" value="Thioredoxin-like_sf"/>
</dbReference>
<keyword evidence="5" id="KW-1185">Reference proteome</keyword>
<accession>W1NKA4</accession>
<dbReference type="SUPFAM" id="SSF52833">
    <property type="entry name" value="Thioredoxin-like"/>
    <property type="match status" value="1"/>
</dbReference>
<dbReference type="PROSITE" id="PS00194">
    <property type="entry name" value="THIOREDOXIN_1"/>
    <property type="match status" value="1"/>
</dbReference>
<dbReference type="PANTHER" id="PTHR46115">
    <property type="entry name" value="THIOREDOXIN-LIKE PROTEIN 1"/>
    <property type="match status" value="1"/>
</dbReference>
<dbReference type="Proteomes" id="UP000017836">
    <property type="component" value="Unassembled WGS sequence"/>
</dbReference>
<proteinExistence type="inferred from homology"/>
<dbReference type="CDD" id="cd02947">
    <property type="entry name" value="TRX_family"/>
    <property type="match status" value="1"/>
</dbReference>
<gene>
    <name evidence="4" type="ORF">AMTR_s00060p00208570</name>
</gene>
<dbReference type="OMA" id="ATWSEPC"/>
<feature type="domain" description="Thioredoxin" evidence="3">
    <location>
        <begin position="21"/>
        <end position="132"/>
    </location>
</feature>
<dbReference type="Gene3D" id="3.40.30.10">
    <property type="entry name" value="Glutaredoxin"/>
    <property type="match status" value="1"/>
</dbReference>
<dbReference type="GO" id="GO:0006950">
    <property type="term" value="P:response to stress"/>
    <property type="evidence" value="ECO:0007669"/>
    <property type="project" value="UniProtKB-ARBA"/>
</dbReference>
<organism evidence="4 5">
    <name type="scientific">Amborella trichopoda</name>
    <dbReference type="NCBI Taxonomy" id="13333"/>
    <lineage>
        <taxon>Eukaryota</taxon>
        <taxon>Viridiplantae</taxon>
        <taxon>Streptophyta</taxon>
        <taxon>Embryophyta</taxon>
        <taxon>Tracheophyta</taxon>
        <taxon>Spermatophyta</taxon>
        <taxon>Magnoliopsida</taxon>
        <taxon>Amborellales</taxon>
        <taxon>Amborellaceae</taxon>
        <taxon>Amborella</taxon>
    </lineage>
</organism>
<dbReference type="Gramene" id="ERM95953">
    <property type="protein sequence ID" value="ERM95953"/>
    <property type="gene ID" value="AMTR_s00060p00208570"/>
</dbReference>
<evidence type="ECO:0000256" key="2">
    <source>
        <dbReference type="ARBA" id="ARBA00038337"/>
    </source>
</evidence>
<dbReference type="EMBL" id="KI397373">
    <property type="protein sequence ID" value="ERM95953.1"/>
    <property type="molecule type" value="Genomic_DNA"/>
</dbReference>
<dbReference type="InterPro" id="IPR017937">
    <property type="entry name" value="Thioredoxin_CS"/>
</dbReference>
<dbReference type="PROSITE" id="PS51352">
    <property type="entry name" value="THIOREDOXIN_2"/>
    <property type="match status" value="1"/>
</dbReference>
<dbReference type="Pfam" id="PF00085">
    <property type="entry name" value="Thioredoxin"/>
    <property type="match status" value="1"/>
</dbReference>
<dbReference type="HOGENOM" id="CLU_090389_14_1_1"/>
<dbReference type="STRING" id="13333.W1NKA4"/>
<reference evidence="5" key="1">
    <citation type="journal article" date="2013" name="Science">
        <title>The Amborella genome and the evolution of flowering plants.</title>
        <authorList>
            <consortium name="Amborella Genome Project"/>
        </authorList>
    </citation>
    <scope>NUCLEOTIDE SEQUENCE [LARGE SCALE GENOMIC DNA]</scope>
</reference>
<name>W1NKA4_AMBTC</name>
<evidence type="ECO:0000259" key="3">
    <source>
        <dbReference type="PROSITE" id="PS51352"/>
    </source>
</evidence>
<dbReference type="FunFam" id="3.40.30.10:FF:000240">
    <property type="entry name" value="TPR repeat-containing thioredoxin TDX"/>
    <property type="match status" value="1"/>
</dbReference>
<dbReference type="InterPro" id="IPR013766">
    <property type="entry name" value="Thioredoxin_domain"/>
</dbReference>